<comment type="similarity">
    <text evidence="2 12">Belongs to the class-I aminoacyl-tRNA synthetase family.</text>
</comment>
<dbReference type="InterPro" id="IPR015273">
    <property type="entry name" value="Cys-tRNA-synt_Ia_DALR"/>
</dbReference>
<evidence type="ECO:0000313" key="15">
    <source>
        <dbReference type="Proteomes" id="UP001056837"/>
    </source>
</evidence>
<dbReference type="EC" id="6.1.1.16" evidence="12"/>
<keyword evidence="6 12" id="KW-0479">Metal-binding</keyword>
<keyword evidence="11 12" id="KW-0030">Aminoacyl-tRNA synthetase</keyword>
<dbReference type="Pfam" id="PF23493">
    <property type="entry name" value="CysS_C"/>
    <property type="match status" value="1"/>
</dbReference>
<dbReference type="InterPro" id="IPR032678">
    <property type="entry name" value="tRNA-synt_1_cat_dom"/>
</dbReference>
<evidence type="ECO:0000256" key="7">
    <source>
        <dbReference type="ARBA" id="ARBA00022741"/>
    </source>
</evidence>
<dbReference type="InterPro" id="IPR015803">
    <property type="entry name" value="Cys-tRNA-ligase"/>
</dbReference>
<dbReference type="Gene3D" id="3.40.50.620">
    <property type="entry name" value="HUPs"/>
    <property type="match status" value="1"/>
</dbReference>
<organism evidence="14 15">
    <name type="scientific">Tenacibaculum mesophilum</name>
    <dbReference type="NCBI Taxonomy" id="104268"/>
    <lineage>
        <taxon>Bacteria</taxon>
        <taxon>Pseudomonadati</taxon>
        <taxon>Bacteroidota</taxon>
        <taxon>Flavobacteriia</taxon>
        <taxon>Flavobacteriales</taxon>
        <taxon>Flavobacteriaceae</taxon>
        <taxon>Tenacibaculum</taxon>
    </lineage>
</organism>
<feature type="short sequence motif" description="'KMSKS' region" evidence="12">
    <location>
        <begin position="287"/>
        <end position="291"/>
    </location>
</feature>
<feature type="binding site" evidence="12">
    <location>
        <position position="259"/>
    </location>
    <ligand>
        <name>Zn(2+)</name>
        <dbReference type="ChEBI" id="CHEBI:29105"/>
    </ligand>
</feature>
<evidence type="ECO:0000256" key="12">
    <source>
        <dbReference type="HAMAP-Rule" id="MF_00041"/>
    </source>
</evidence>
<dbReference type="PANTHER" id="PTHR10890:SF3">
    <property type="entry name" value="CYSTEINE--TRNA LIGASE, CYTOPLASMIC"/>
    <property type="match status" value="1"/>
</dbReference>
<dbReference type="InterPro" id="IPR024909">
    <property type="entry name" value="Cys-tRNA/MSH_ligase"/>
</dbReference>
<dbReference type="Pfam" id="PF01406">
    <property type="entry name" value="tRNA-synt_1e"/>
    <property type="match status" value="1"/>
</dbReference>
<dbReference type="SMART" id="SM00840">
    <property type="entry name" value="DALR_2"/>
    <property type="match status" value="1"/>
</dbReference>
<dbReference type="GO" id="GO:0008270">
    <property type="term" value="F:zinc ion binding"/>
    <property type="evidence" value="ECO:0007669"/>
    <property type="project" value="UniProtKB-UniRule"/>
</dbReference>
<dbReference type="InterPro" id="IPR009080">
    <property type="entry name" value="tRNAsynth_Ia_anticodon-bd"/>
</dbReference>
<sequence length="493" mass="56260">MELYKENQLKIYNSLTKSKELFKPVTEGRVGMYVCGPTVYSNAHLGNVRTFMFFDVVYRYLLHLGYKVRYVRNITDAGHLENDADEGEDRIAKKARLEEIEPMEVVQRYTVDFHNVLNNYNFLPPSIEPTATGHIVEQIEMIKEIMEKGFAYEVNGSVYFDVLKYNETGNYGILSGRKFEDAIHNTRALDGQSDKRNPQDFALWKKADDRHIMRWPSPWSDGFPGWHLECSVMSTKYLGEQFDIHGGGMDLKFPHHECEIAQSQTCSGVKPVNYWMHTNMLLLNSQKMAKSTGNFILPNEILTGENNILGKPFSASVVRFFNMQANYRSILDFSGEALEAAEKGHAKLMEAVDFLDKIEAGSSSSFDVEKWRQDCYDAMNDDFNTPILIAHLFEAVKVINQIKEGKASLTTDDLKVFKNTINAFVFDVLGLMNETSEGNNSDKLSGVVEMLISMRKEARENKDWALSDEIRDRLLELGIQLKDGREGTTFTVN</sequence>
<dbReference type="EMBL" id="CP050861">
    <property type="protein sequence ID" value="UTD16543.1"/>
    <property type="molecule type" value="Genomic_DNA"/>
</dbReference>
<evidence type="ECO:0000259" key="13">
    <source>
        <dbReference type="SMART" id="SM00840"/>
    </source>
</evidence>
<evidence type="ECO:0000256" key="6">
    <source>
        <dbReference type="ARBA" id="ARBA00022723"/>
    </source>
</evidence>
<evidence type="ECO:0000256" key="3">
    <source>
        <dbReference type="ARBA" id="ARBA00011245"/>
    </source>
</evidence>
<dbReference type="CDD" id="cd00672">
    <property type="entry name" value="CysRS_core"/>
    <property type="match status" value="1"/>
</dbReference>
<dbReference type="Gene3D" id="1.20.120.1910">
    <property type="entry name" value="Cysteine-tRNA ligase, C-terminal anti-codon recognition domain"/>
    <property type="match status" value="1"/>
</dbReference>
<keyword evidence="7 12" id="KW-0547">Nucleotide-binding</keyword>
<evidence type="ECO:0000256" key="1">
    <source>
        <dbReference type="ARBA" id="ARBA00004496"/>
    </source>
</evidence>
<dbReference type="HAMAP" id="MF_00041">
    <property type="entry name" value="Cys_tRNA_synth"/>
    <property type="match status" value="1"/>
</dbReference>
<dbReference type="AlphaFoldDB" id="A0AAE9SHF8"/>
<feature type="binding site" evidence="12">
    <location>
        <position position="35"/>
    </location>
    <ligand>
        <name>Zn(2+)</name>
        <dbReference type="ChEBI" id="CHEBI:29105"/>
    </ligand>
</feature>
<dbReference type="Pfam" id="PF09190">
    <property type="entry name" value="DALR_2"/>
    <property type="match status" value="1"/>
</dbReference>
<comment type="cofactor">
    <cofactor evidence="12">
        <name>Zn(2+)</name>
        <dbReference type="ChEBI" id="CHEBI:29105"/>
    </cofactor>
    <text evidence="12">Binds 1 zinc ion per subunit.</text>
</comment>
<dbReference type="Proteomes" id="UP001056837">
    <property type="component" value="Chromosome"/>
</dbReference>
<keyword evidence="5 12" id="KW-0436">Ligase</keyword>
<comment type="subunit">
    <text evidence="3 12">Monomer.</text>
</comment>
<feature type="short sequence motif" description="'HIGH' region" evidence="12">
    <location>
        <begin position="37"/>
        <end position="47"/>
    </location>
</feature>
<dbReference type="PANTHER" id="PTHR10890">
    <property type="entry name" value="CYSTEINYL-TRNA SYNTHETASE"/>
    <property type="match status" value="1"/>
</dbReference>
<proteinExistence type="inferred from homology"/>
<dbReference type="PRINTS" id="PR00983">
    <property type="entry name" value="TRNASYNTHCYS"/>
</dbReference>
<dbReference type="InterPro" id="IPR056411">
    <property type="entry name" value="CysS_C"/>
</dbReference>
<evidence type="ECO:0000256" key="8">
    <source>
        <dbReference type="ARBA" id="ARBA00022833"/>
    </source>
</evidence>
<feature type="binding site" evidence="12">
    <location>
        <position position="255"/>
    </location>
    <ligand>
        <name>Zn(2+)</name>
        <dbReference type="ChEBI" id="CHEBI:29105"/>
    </ligand>
</feature>
<dbReference type="GO" id="GO:0004817">
    <property type="term" value="F:cysteine-tRNA ligase activity"/>
    <property type="evidence" value="ECO:0007669"/>
    <property type="project" value="UniProtKB-UniRule"/>
</dbReference>
<keyword evidence="8 12" id="KW-0862">Zinc</keyword>
<keyword evidence="4 12" id="KW-0963">Cytoplasm</keyword>
<evidence type="ECO:0000313" key="14">
    <source>
        <dbReference type="EMBL" id="UTD16543.1"/>
    </source>
</evidence>
<evidence type="ECO:0000256" key="10">
    <source>
        <dbReference type="ARBA" id="ARBA00022917"/>
    </source>
</evidence>
<dbReference type="GO" id="GO:0005829">
    <property type="term" value="C:cytosol"/>
    <property type="evidence" value="ECO:0007669"/>
    <property type="project" value="TreeGrafter"/>
</dbReference>
<gene>
    <name evidence="12" type="primary">cysS</name>
    <name evidence="14" type="ORF">HER15_14115</name>
</gene>
<feature type="binding site" evidence="12">
    <location>
        <position position="290"/>
    </location>
    <ligand>
        <name>ATP</name>
        <dbReference type="ChEBI" id="CHEBI:30616"/>
    </ligand>
</feature>
<dbReference type="GO" id="GO:0006423">
    <property type="term" value="P:cysteinyl-tRNA aminoacylation"/>
    <property type="evidence" value="ECO:0007669"/>
    <property type="project" value="UniProtKB-UniRule"/>
</dbReference>
<dbReference type="SUPFAM" id="SSF47323">
    <property type="entry name" value="Anticodon-binding domain of a subclass of class I aminoacyl-tRNA synthetases"/>
    <property type="match status" value="1"/>
</dbReference>
<name>A0AAE9SHF8_9FLAO</name>
<evidence type="ECO:0000256" key="11">
    <source>
        <dbReference type="ARBA" id="ARBA00023146"/>
    </source>
</evidence>
<evidence type="ECO:0000256" key="4">
    <source>
        <dbReference type="ARBA" id="ARBA00022490"/>
    </source>
</evidence>
<dbReference type="NCBIfam" id="TIGR00435">
    <property type="entry name" value="cysS"/>
    <property type="match status" value="1"/>
</dbReference>
<dbReference type="RefSeq" id="WP_253679818.1">
    <property type="nucleotide sequence ID" value="NZ_CP050861.1"/>
</dbReference>
<evidence type="ECO:0000256" key="9">
    <source>
        <dbReference type="ARBA" id="ARBA00022840"/>
    </source>
</evidence>
<feature type="domain" description="Cysteinyl-tRNA synthetase class Ia DALR" evidence="13">
    <location>
        <begin position="374"/>
        <end position="440"/>
    </location>
</feature>
<dbReference type="SUPFAM" id="SSF52374">
    <property type="entry name" value="Nucleotidylyl transferase"/>
    <property type="match status" value="1"/>
</dbReference>
<keyword evidence="9 12" id="KW-0067">ATP-binding</keyword>
<accession>A0AAE9SHF8</accession>
<dbReference type="InterPro" id="IPR014729">
    <property type="entry name" value="Rossmann-like_a/b/a_fold"/>
</dbReference>
<protein>
    <recommendedName>
        <fullName evidence="12">Cysteine--tRNA ligase</fullName>
        <ecNumber evidence="12">6.1.1.16</ecNumber>
    </recommendedName>
    <alternativeName>
        <fullName evidence="12">Cysteinyl-tRNA synthetase</fullName>
        <shortName evidence="12">CysRS</shortName>
    </alternativeName>
</protein>
<reference evidence="14" key="1">
    <citation type="submission" date="2020-04" db="EMBL/GenBank/DDBJ databases">
        <title>Tenacibaculum mesophilum bac2.</title>
        <authorList>
            <person name="Li M."/>
        </authorList>
    </citation>
    <scope>NUCLEOTIDE SEQUENCE</scope>
    <source>
        <strain evidence="14">Bac2</strain>
    </source>
</reference>
<comment type="catalytic activity">
    <reaction evidence="12">
        <text>tRNA(Cys) + L-cysteine + ATP = L-cysteinyl-tRNA(Cys) + AMP + diphosphate</text>
        <dbReference type="Rhea" id="RHEA:17773"/>
        <dbReference type="Rhea" id="RHEA-COMP:9661"/>
        <dbReference type="Rhea" id="RHEA-COMP:9679"/>
        <dbReference type="ChEBI" id="CHEBI:30616"/>
        <dbReference type="ChEBI" id="CHEBI:33019"/>
        <dbReference type="ChEBI" id="CHEBI:35235"/>
        <dbReference type="ChEBI" id="CHEBI:78442"/>
        <dbReference type="ChEBI" id="CHEBI:78517"/>
        <dbReference type="ChEBI" id="CHEBI:456215"/>
        <dbReference type="EC" id="6.1.1.16"/>
    </reaction>
</comment>
<feature type="binding site" evidence="12">
    <location>
        <position position="230"/>
    </location>
    <ligand>
        <name>Zn(2+)</name>
        <dbReference type="ChEBI" id="CHEBI:29105"/>
    </ligand>
</feature>
<keyword evidence="10 12" id="KW-0648">Protein biosynthesis</keyword>
<comment type="subcellular location">
    <subcellularLocation>
        <location evidence="1 12">Cytoplasm</location>
    </subcellularLocation>
</comment>
<evidence type="ECO:0000256" key="2">
    <source>
        <dbReference type="ARBA" id="ARBA00005594"/>
    </source>
</evidence>
<evidence type="ECO:0000256" key="5">
    <source>
        <dbReference type="ARBA" id="ARBA00022598"/>
    </source>
</evidence>
<dbReference type="GO" id="GO:0005524">
    <property type="term" value="F:ATP binding"/>
    <property type="evidence" value="ECO:0007669"/>
    <property type="project" value="UniProtKB-UniRule"/>
</dbReference>